<accession>A0ABY2TTI3</accession>
<keyword evidence="1" id="KW-0677">Repeat</keyword>
<organism evidence="4 5">
    <name type="scientific">Brachyspira catarrhinii</name>
    <dbReference type="NCBI Taxonomy" id="2528966"/>
    <lineage>
        <taxon>Bacteria</taxon>
        <taxon>Pseudomonadati</taxon>
        <taxon>Spirochaetota</taxon>
        <taxon>Spirochaetia</taxon>
        <taxon>Brachyspirales</taxon>
        <taxon>Brachyspiraceae</taxon>
        <taxon>Brachyspira</taxon>
    </lineage>
</organism>
<keyword evidence="2 3" id="KW-0040">ANK repeat</keyword>
<dbReference type="PROSITE" id="PS50297">
    <property type="entry name" value="ANK_REP_REGION"/>
    <property type="match status" value="3"/>
</dbReference>
<gene>
    <name evidence="4" type="ORF">EZH24_01430</name>
</gene>
<feature type="repeat" description="ANK" evidence="3">
    <location>
        <begin position="68"/>
        <end position="100"/>
    </location>
</feature>
<evidence type="ECO:0000256" key="1">
    <source>
        <dbReference type="ARBA" id="ARBA00022737"/>
    </source>
</evidence>
<evidence type="ECO:0000313" key="5">
    <source>
        <dbReference type="Proteomes" id="UP000310168"/>
    </source>
</evidence>
<evidence type="ECO:0000313" key="4">
    <source>
        <dbReference type="EMBL" id="TKZ36187.1"/>
    </source>
</evidence>
<dbReference type="PANTHER" id="PTHR24180:SF45">
    <property type="entry name" value="POLY [ADP-RIBOSE] POLYMERASE TANKYRASE"/>
    <property type="match status" value="1"/>
</dbReference>
<proteinExistence type="predicted"/>
<dbReference type="EMBL" id="SJDU01000018">
    <property type="protein sequence ID" value="TKZ36187.1"/>
    <property type="molecule type" value="Genomic_DNA"/>
</dbReference>
<dbReference type="PROSITE" id="PS50088">
    <property type="entry name" value="ANK_REPEAT"/>
    <property type="match status" value="3"/>
</dbReference>
<feature type="non-terminal residue" evidence="4">
    <location>
        <position position="152"/>
    </location>
</feature>
<dbReference type="SMART" id="SM00248">
    <property type="entry name" value="ANK"/>
    <property type="match status" value="3"/>
</dbReference>
<feature type="repeat" description="ANK" evidence="3">
    <location>
        <begin position="101"/>
        <end position="133"/>
    </location>
</feature>
<dbReference type="InterPro" id="IPR002110">
    <property type="entry name" value="Ankyrin_rpt"/>
</dbReference>
<dbReference type="InterPro" id="IPR051637">
    <property type="entry name" value="Ank_repeat_dom-contain_49"/>
</dbReference>
<sequence>MNYDIIKNTIYEISKQNINNSTEEILNINEYKFYKKTTALMIASYFGLNDIVKELIEDKADINAQDINGKSSIFFAIERDNIETLNTLIENKANVNIQDSKGITPLIWASGNGKTEAVKILLKNKADINIKNTYGEKAIIWALSSINSFTIS</sequence>
<keyword evidence="5" id="KW-1185">Reference proteome</keyword>
<reference evidence="4 5" key="1">
    <citation type="journal article" date="2019" name="Anaerobe">
        <title>Brachyspira catarrhinii sp. nov., an anaerobic intestinal spirochaete isolated from vervet monkeys may have been misidentified as Brachyspira aalborgi in previous studies.</title>
        <authorList>
            <person name="Phillips N.D."/>
            <person name="La T."/>
            <person name="Hampson D.J."/>
        </authorList>
    </citation>
    <scope>NUCLEOTIDE SEQUENCE [LARGE SCALE GENOMIC DNA]</scope>
    <source>
        <strain evidence="4 5">Z12</strain>
    </source>
</reference>
<dbReference type="InterPro" id="IPR036770">
    <property type="entry name" value="Ankyrin_rpt-contain_sf"/>
</dbReference>
<dbReference type="Pfam" id="PF00023">
    <property type="entry name" value="Ank"/>
    <property type="match status" value="1"/>
</dbReference>
<dbReference type="Proteomes" id="UP000310168">
    <property type="component" value="Unassembled WGS sequence"/>
</dbReference>
<dbReference type="PANTHER" id="PTHR24180">
    <property type="entry name" value="CYCLIN-DEPENDENT KINASE INHIBITOR 2C-RELATED"/>
    <property type="match status" value="1"/>
</dbReference>
<dbReference type="RefSeq" id="WP_137997356.1">
    <property type="nucleotide sequence ID" value="NZ_SJDU01000018.1"/>
</dbReference>
<evidence type="ECO:0000256" key="3">
    <source>
        <dbReference type="PROSITE-ProRule" id="PRU00023"/>
    </source>
</evidence>
<feature type="repeat" description="ANK" evidence="3">
    <location>
        <begin position="35"/>
        <end position="67"/>
    </location>
</feature>
<dbReference type="SUPFAM" id="SSF48403">
    <property type="entry name" value="Ankyrin repeat"/>
    <property type="match status" value="1"/>
</dbReference>
<dbReference type="Pfam" id="PF12796">
    <property type="entry name" value="Ank_2"/>
    <property type="match status" value="1"/>
</dbReference>
<comment type="caution">
    <text evidence="4">The sequence shown here is derived from an EMBL/GenBank/DDBJ whole genome shotgun (WGS) entry which is preliminary data.</text>
</comment>
<protein>
    <submittedName>
        <fullName evidence="4">Ankyrin repeat domain-containing protein</fullName>
    </submittedName>
</protein>
<dbReference type="Gene3D" id="1.25.40.20">
    <property type="entry name" value="Ankyrin repeat-containing domain"/>
    <property type="match status" value="1"/>
</dbReference>
<evidence type="ECO:0000256" key="2">
    <source>
        <dbReference type="ARBA" id="ARBA00023043"/>
    </source>
</evidence>
<name>A0ABY2TTI3_9SPIR</name>